<feature type="compositionally biased region" description="Polar residues" evidence="1">
    <location>
        <begin position="85"/>
        <end position="94"/>
    </location>
</feature>
<proteinExistence type="predicted"/>
<feature type="non-terminal residue" evidence="2">
    <location>
        <position position="1"/>
    </location>
</feature>
<accession>A0A699WVP6</accession>
<feature type="non-terminal residue" evidence="2">
    <location>
        <position position="94"/>
    </location>
</feature>
<evidence type="ECO:0000313" key="2">
    <source>
        <dbReference type="EMBL" id="GFD49588.1"/>
    </source>
</evidence>
<sequence>HWAETLAPQAVGRVQHLLAVDAPEAEDHDPRHDQHRATSPAAADAHRLRHTREDGHAAGQELRQYGEARSGRLPDGRVGRRNYSELVSQYPRSA</sequence>
<evidence type="ECO:0000256" key="1">
    <source>
        <dbReference type="SAM" id="MobiDB-lite"/>
    </source>
</evidence>
<feature type="region of interest" description="Disordered" evidence="1">
    <location>
        <begin position="20"/>
        <end position="94"/>
    </location>
</feature>
<organism evidence="2">
    <name type="scientific">Tanacetum cinerariifolium</name>
    <name type="common">Dalmatian daisy</name>
    <name type="synonym">Chrysanthemum cinerariifolium</name>
    <dbReference type="NCBI Taxonomy" id="118510"/>
    <lineage>
        <taxon>Eukaryota</taxon>
        <taxon>Viridiplantae</taxon>
        <taxon>Streptophyta</taxon>
        <taxon>Embryophyta</taxon>
        <taxon>Tracheophyta</taxon>
        <taxon>Spermatophyta</taxon>
        <taxon>Magnoliopsida</taxon>
        <taxon>eudicotyledons</taxon>
        <taxon>Gunneridae</taxon>
        <taxon>Pentapetalae</taxon>
        <taxon>asterids</taxon>
        <taxon>campanulids</taxon>
        <taxon>Asterales</taxon>
        <taxon>Asteraceae</taxon>
        <taxon>Asteroideae</taxon>
        <taxon>Anthemideae</taxon>
        <taxon>Anthemidinae</taxon>
        <taxon>Tanacetum</taxon>
    </lineage>
</organism>
<protein>
    <submittedName>
        <fullName evidence="2">Uncharacterized protein</fullName>
    </submittedName>
</protein>
<dbReference type="EMBL" id="BKCJ011744149">
    <property type="protein sequence ID" value="GFD49588.1"/>
    <property type="molecule type" value="Genomic_DNA"/>
</dbReference>
<reference evidence="2" key="1">
    <citation type="journal article" date="2019" name="Sci. Rep.">
        <title>Draft genome of Tanacetum cinerariifolium, the natural source of mosquito coil.</title>
        <authorList>
            <person name="Yamashiro T."/>
            <person name="Shiraishi A."/>
            <person name="Satake H."/>
            <person name="Nakayama K."/>
        </authorList>
    </citation>
    <scope>NUCLEOTIDE SEQUENCE</scope>
</reference>
<comment type="caution">
    <text evidence="2">The sequence shown here is derived from an EMBL/GenBank/DDBJ whole genome shotgun (WGS) entry which is preliminary data.</text>
</comment>
<name>A0A699WVP6_TANCI</name>
<feature type="compositionally biased region" description="Basic and acidic residues" evidence="1">
    <location>
        <begin position="64"/>
        <end position="78"/>
    </location>
</feature>
<gene>
    <name evidence="2" type="ORF">Tci_921557</name>
</gene>
<dbReference type="AlphaFoldDB" id="A0A699WVP6"/>